<keyword evidence="2" id="KW-1185">Reference proteome</keyword>
<dbReference type="InterPro" id="IPR011042">
    <property type="entry name" value="6-blade_b-propeller_TolB-like"/>
</dbReference>
<proteinExistence type="predicted"/>
<organism evidence="1 2">
    <name type="scientific">Stylophora pistillata</name>
    <name type="common">Smooth cauliflower coral</name>
    <dbReference type="NCBI Taxonomy" id="50429"/>
    <lineage>
        <taxon>Eukaryota</taxon>
        <taxon>Metazoa</taxon>
        <taxon>Cnidaria</taxon>
        <taxon>Anthozoa</taxon>
        <taxon>Hexacorallia</taxon>
        <taxon>Scleractinia</taxon>
        <taxon>Astrocoeniina</taxon>
        <taxon>Pocilloporidae</taxon>
        <taxon>Stylophora</taxon>
    </lineage>
</organism>
<evidence type="ECO:0000313" key="2">
    <source>
        <dbReference type="Proteomes" id="UP000225706"/>
    </source>
</evidence>
<dbReference type="OrthoDB" id="5980364at2759"/>
<dbReference type="Proteomes" id="UP000225706">
    <property type="component" value="Unassembled WGS sequence"/>
</dbReference>
<evidence type="ECO:0000313" key="1">
    <source>
        <dbReference type="EMBL" id="PFX21607.1"/>
    </source>
</evidence>
<dbReference type="EMBL" id="LSMT01000270">
    <property type="protein sequence ID" value="PFX21607.1"/>
    <property type="molecule type" value="Genomic_DNA"/>
</dbReference>
<accession>A0A2B4RZ51</accession>
<gene>
    <name evidence="1" type="ORF">AWC38_SpisGene13906</name>
</gene>
<reference evidence="2" key="1">
    <citation type="journal article" date="2017" name="bioRxiv">
        <title>Comparative analysis of the genomes of Stylophora pistillata and Acropora digitifera provides evidence for extensive differences between species of corals.</title>
        <authorList>
            <person name="Voolstra C.R."/>
            <person name="Li Y."/>
            <person name="Liew Y.J."/>
            <person name="Baumgarten S."/>
            <person name="Zoccola D."/>
            <person name="Flot J.-F."/>
            <person name="Tambutte S."/>
            <person name="Allemand D."/>
            <person name="Aranda M."/>
        </authorList>
    </citation>
    <scope>NUCLEOTIDE SEQUENCE [LARGE SCALE GENOMIC DNA]</scope>
</reference>
<dbReference type="AlphaFoldDB" id="A0A2B4RZ51"/>
<protein>
    <submittedName>
        <fullName evidence="1">Uncharacterized protein</fullName>
    </submittedName>
</protein>
<name>A0A2B4RZ51_STYPI</name>
<dbReference type="Gene3D" id="2.120.10.30">
    <property type="entry name" value="TolB, C-terminal domain"/>
    <property type="match status" value="1"/>
</dbReference>
<sequence length="297" mass="33774">MSGIITAVFKATIGWLVDKGRDKAAEKLKDGDVTDHQFRGIIMREIHDMKSRLDGLSKKDLLASISFFKEGIELLYKVFDETRLRSEYGEDTAQTACFKTVEVTEGMQTFELTEHATRKLANEKKRFERAREMATIAFSNEALSTSDRILAMQYRVMSTELETINNPGDAVASCKDGEEEPKINEPLDNATNSSGKYIVGDHDLTIKVFDDSGKFVERFRLPPLIDGSGNELLVSDWPVGLATDISDNIYVLVREKNLVDPYWIFKFKKTADQYHMFHLRKMSLRCEPPELSVIVQK</sequence>
<comment type="caution">
    <text evidence="1">The sequence shown here is derived from an EMBL/GenBank/DDBJ whole genome shotgun (WGS) entry which is preliminary data.</text>
</comment>